<feature type="region of interest" description="Disordered" evidence="6">
    <location>
        <begin position="2197"/>
        <end position="2254"/>
    </location>
</feature>
<feature type="repeat" description="CSPG" evidence="5">
    <location>
        <begin position="536"/>
        <end position="629"/>
    </location>
</feature>
<evidence type="ECO:0000256" key="6">
    <source>
        <dbReference type="SAM" id="MobiDB-lite"/>
    </source>
</evidence>
<feature type="repeat" description="CSPG" evidence="5">
    <location>
        <begin position="876"/>
        <end position="970"/>
    </location>
</feature>
<feature type="repeat" description="CSPG" evidence="5">
    <location>
        <begin position="1355"/>
        <end position="1446"/>
    </location>
</feature>
<comment type="caution">
    <text evidence="9">The sequence shown here is derived from an EMBL/GenBank/DDBJ whole genome shotgun (WGS) entry which is preliminary data.</text>
</comment>
<evidence type="ECO:0000256" key="3">
    <source>
        <dbReference type="ARBA" id="ARBA00023180"/>
    </source>
</evidence>
<evidence type="ECO:0000256" key="1">
    <source>
        <dbReference type="ARBA" id="ARBA00022729"/>
    </source>
</evidence>
<evidence type="ECO:0000313" key="10">
    <source>
        <dbReference type="Proteomes" id="UP000830375"/>
    </source>
</evidence>
<feature type="repeat" description="CSPG" evidence="5">
    <location>
        <begin position="410"/>
        <end position="505"/>
    </location>
</feature>
<sequence length="2401" mass="268846">MFVLLSLTGGKAFGASFYGDGFVHLKAVELSSQTSFHVRFRTSGPSGLLFLAAGETDFLWVGMHSGRVQVRIQLGSGERTVRSEKGIPLNDLTWHTVELQHDHDNITLTVDKNSITSVRMPGPDFELDVKEGLFVGGVGDLEKSYLSANETPFGFRGCLDEVLFNEHNLLSSLRPYSGYKMIHEVSLGCSPQFSATVNDSISFFSSKAFMSLPTWDVPQEGVFECELHTVYSEGILLYSSAGQGNYFTLEIQKGHLVAIIKIGITKTALRSLMMVNDGAWHILRLYLSPLNLQFTLGLEMHNSSFGINASSLQFTGPLFLGGVDVGTYTEVRKNGLLSMIGKRTGGGSFKGCLRNIRVNYQKMGLPKALVTKDISVGCEPQKQFGPSATSPSVITVDSENITDVSSEMDKRSFLVLKELEVLEGGRAPLESKHIKINLEFRKLGIRQSQIMFRIEEQPVHGQLRLDVDPVLTENTFSIMDLWHGRVMYVHGGSEDLLDFFMFSIFTNSKKEVPSYLKGNRLHRFNISITPVNDAPELSLPEGSLFILLEHSRRRLSTDVLRVIDPDTNSTDLMFSVLGNLNAGSGFLEIEEHPGRAVTSFTLSDLEQGKVSYVHKGVKNSRMAIRVSDGDKVSNTVVLRIIAVPLEHKVANNTGVEVTQGEATFIGNKHLAVQVNVPKQAVDIRYDITVLPVYGEIQRLHSSGQWKQTNTFTQKLLEKERLRYLSTFHGTQQSNITDSFKCKVTVGSITDELMFLIRVRWIRYRITRNKVEIDGEHKVTLTAQQFHVVTKGARLSENDLYIRLLTLPRKGHLLLNNKILKKNSTFSQADITNHKLQYELLERPHDDIRDMFHFQVFSKFARSGIHEFRISIKADIHNIILKNHGLSLLEGESKVITKAMLFSETPSSRAVHYTVTSSPKHGILKKINLPNSSPSNDSIIEFTNQDISEERILYVHDDSETTHDAFTFLASFGSLQNKTRGTEGTFNISIQLVNDQKPIRVVDKVFHVVRDSQRLLTLEDLCYHDADTDFDDKDLLYTRRKIPMGELVLVNDTTHKLYQFHQRDLEEKRVLFIHKGVSYGRFVLFISDGKHYTSTLLEVSAHDPFVKVANNTGLLVQKGQMASLEVANFSILTNMDVRHDEEVVFKVFLPPSHGTLYCSGIKADTFTQHDLKMGNVVYHHDDSEILEDFFNFTSKVKGLRLDVSVPVKVYLESHQKPPRVIHNNPIVVEEGKPVKINKEVLQEAGSRMIRVNIDGIFCIFSSSDVVHEDNKPSEIVYTVKLGPTYGFLRISMLEEDHYRGSQENPIQSFSQGDINEGHVQYVQTERGYVNDSFSLDVTNGVLTFHDLVIVVDIIPLHIPLEVSNMTLIEGSSKALTQDIIKVVNRHFHGLQIFYLITEGPHHGRIEHSRIPGVPIPSFTRAQAEQGFIFYVHDGSETMADNFTVVANNTDIRKQSLPFVVYVNITPINDEPPIVTVNRILKVWEGSVTEITTEDLSSEDPDSPPESLEFIITPPRNGHLALKSAPSRPVLNFTQTHINHGQLVFVHSGALSGGFHFQVNDGVNFAPRQIFSVAAQSLVISLEKNQELRVFPGSLKLITEDELLIITNDFDDIYGNRTITYTVTTLPRFGSLRWKQDENSTEEISTFTQNMVKERAVLYAQTKPVAWTAADSFTFTASCPPASLQAHTFNIHISYENTGQEHRSALLTNTGAVVTEGSSVLIDKSKLDASNALGKLDEAERNFYEVWYEITSPPHHGTIVVAEKNLTHERPKFSQFNLHKNGIIYVHDDSETTHDNFTFDVWLIPKGKPAQRPQNADYIVSEIFNITVTPVNDQPPVLKTGSPRLKVVKGDTVTLDPENLYVQDQDTPPEELFYTVISKPKNGFLALEGQLNKSVSTFTQADVNHGRVHFVQKGEPSSGVIYFSITDGFHRPLYKLFSIEVENITISVVNNTGLTLLQGQTTVILTFENLAAVTNERDAPIKYLVTSPPSHGSVMVMKEPVTHFDQEDLHSGRVFYNMSDLSSPRDCFEFTVFTSESNLTNQVVNITVKPLIHLGEHVRIPDGIPVKLRKDVLDATELASLSASDPIFEIIEPPKHGKLVKITFDLGGASHSVESFSFRDVEQGRVAIEENINFHGIYANTTTAKYNVTVVHPLNDSFVFLLKAANVQPAMGEFVYLVLPYNPITGKHILTEPTKLPTLNRTTNSMYPPSHIDPSTRPHRTTSKLKPRNRWGNHTRSRTTVPHVPRTTVDKLNPSPKNTLVRMESLPRPASDPLLIILPLLACLLLIVILVVLILVFRHRREKRAHPAMIPDLTGNPGEDILARGPYLGQPERSLTVPSVIVTPLTPSCPDSPVLQEVHDAALVPAIEQAVSPFLLCTWSPLNPGSAQQCSPATPLKQNQYWV</sequence>
<reference evidence="9 10" key="1">
    <citation type="submission" date="2022-01" db="EMBL/GenBank/DDBJ databases">
        <title>A high-quality chromosome-level genome assembly of rohu carp, Labeo rohita.</title>
        <authorList>
            <person name="Arick M.A. II"/>
            <person name="Hsu C.-Y."/>
            <person name="Magbanua Z."/>
            <person name="Pechanova O."/>
            <person name="Grover C."/>
            <person name="Miller E."/>
            <person name="Thrash A."/>
            <person name="Ezzel L."/>
            <person name="Alam S."/>
            <person name="Benzie J."/>
            <person name="Hamilton M."/>
            <person name="Karsi A."/>
            <person name="Lawrence M.L."/>
            <person name="Peterson D.G."/>
        </authorList>
    </citation>
    <scope>NUCLEOTIDE SEQUENCE [LARGE SCALE GENOMIC DNA]</scope>
    <source>
        <strain evidence="10">BAU-BD-2019</strain>
        <tissue evidence="9">Blood</tissue>
    </source>
</reference>
<dbReference type="SUPFAM" id="SSF49899">
    <property type="entry name" value="Concanavalin A-like lectins/glucanases"/>
    <property type="match status" value="2"/>
</dbReference>
<feature type="repeat" description="CSPG" evidence="5">
    <location>
        <begin position="1832"/>
        <end position="1926"/>
    </location>
</feature>
<dbReference type="InterPro" id="IPR013320">
    <property type="entry name" value="ConA-like_dom_sf"/>
</dbReference>
<name>A0ABQ8MAU8_LABRO</name>
<dbReference type="InterPro" id="IPR039005">
    <property type="entry name" value="CSPG_rpt"/>
</dbReference>
<feature type="repeat" description="CSPG" evidence="5">
    <location>
        <begin position="1577"/>
        <end position="1676"/>
    </location>
</feature>
<dbReference type="PANTHER" id="PTHR45739:SF12">
    <property type="entry name" value="CHONDROITIN SULFATE PROTEOGLYCAN 4-LIKE ISOFORM X2"/>
    <property type="match status" value="1"/>
</dbReference>
<dbReference type="InterPro" id="IPR051561">
    <property type="entry name" value="FRAS1_ECM"/>
</dbReference>
<dbReference type="CDD" id="cd00110">
    <property type="entry name" value="LamG"/>
    <property type="match status" value="2"/>
</dbReference>
<feature type="domain" description="Laminin G" evidence="8">
    <location>
        <begin position="12"/>
        <end position="189"/>
    </location>
</feature>
<feature type="repeat" description="CSPG" evidence="5">
    <location>
        <begin position="1104"/>
        <end position="1194"/>
    </location>
</feature>
<keyword evidence="1" id="KW-0732">Signal</keyword>
<keyword evidence="10" id="KW-1185">Reference proteome</keyword>
<feature type="repeat" description="CSPG" evidence="5">
    <location>
        <begin position="1943"/>
        <end position="2031"/>
    </location>
</feature>
<evidence type="ECO:0000256" key="4">
    <source>
        <dbReference type="PROSITE-ProRule" id="PRU00122"/>
    </source>
</evidence>
<dbReference type="PANTHER" id="PTHR45739">
    <property type="entry name" value="MATRIX PROTEIN, PUTATIVE-RELATED"/>
    <property type="match status" value="1"/>
</dbReference>
<keyword evidence="7" id="KW-1133">Transmembrane helix</keyword>
<dbReference type="InterPro" id="IPR001791">
    <property type="entry name" value="Laminin_G"/>
</dbReference>
<keyword evidence="2" id="KW-0677">Repeat</keyword>
<evidence type="ECO:0000256" key="5">
    <source>
        <dbReference type="PROSITE-ProRule" id="PRU01201"/>
    </source>
</evidence>
<dbReference type="Pfam" id="PF16184">
    <property type="entry name" value="Cadherin_3"/>
    <property type="match status" value="13"/>
</dbReference>
<evidence type="ECO:0000256" key="7">
    <source>
        <dbReference type="SAM" id="Phobius"/>
    </source>
</evidence>
<dbReference type="PROSITE" id="PS51854">
    <property type="entry name" value="CSPG"/>
    <property type="match status" value="10"/>
</dbReference>
<feature type="repeat" description="CSPG" evidence="5">
    <location>
        <begin position="1701"/>
        <end position="1800"/>
    </location>
</feature>
<evidence type="ECO:0000259" key="8">
    <source>
        <dbReference type="PROSITE" id="PS50025"/>
    </source>
</evidence>
<feature type="domain" description="Laminin G" evidence="8">
    <location>
        <begin position="199"/>
        <end position="378"/>
    </location>
</feature>
<proteinExistence type="predicted"/>
<keyword evidence="7" id="KW-0812">Transmembrane</keyword>
<accession>A0ABQ8MAU8</accession>
<feature type="transmembrane region" description="Helical" evidence="7">
    <location>
        <begin position="2272"/>
        <end position="2295"/>
    </location>
</feature>
<organism evidence="9 10">
    <name type="scientific">Labeo rohita</name>
    <name type="common">Indian major carp</name>
    <name type="synonym">Cyprinus rohita</name>
    <dbReference type="NCBI Taxonomy" id="84645"/>
    <lineage>
        <taxon>Eukaryota</taxon>
        <taxon>Metazoa</taxon>
        <taxon>Chordata</taxon>
        <taxon>Craniata</taxon>
        <taxon>Vertebrata</taxon>
        <taxon>Euteleostomi</taxon>
        <taxon>Actinopterygii</taxon>
        <taxon>Neopterygii</taxon>
        <taxon>Teleostei</taxon>
        <taxon>Ostariophysi</taxon>
        <taxon>Cypriniformes</taxon>
        <taxon>Cyprinidae</taxon>
        <taxon>Labeoninae</taxon>
        <taxon>Labeonini</taxon>
        <taxon>Labeo</taxon>
    </lineage>
</organism>
<dbReference type="SMART" id="SM00282">
    <property type="entry name" value="LamG"/>
    <property type="match status" value="2"/>
</dbReference>
<feature type="compositionally biased region" description="Low complexity" evidence="6">
    <location>
        <begin position="2236"/>
        <end position="2245"/>
    </location>
</feature>
<feature type="repeat" description="CSPG" evidence="5">
    <location>
        <begin position="1470"/>
        <end position="1560"/>
    </location>
</feature>
<keyword evidence="7" id="KW-0472">Membrane</keyword>
<evidence type="ECO:0000313" key="9">
    <source>
        <dbReference type="EMBL" id="KAI2660003.1"/>
    </source>
</evidence>
<dbReference type="Pfam" id="PF02210">
    <property type="entry name" value="Laminin_G_2"/>
    <property type="match status" value="2"/>
</dbReference>
<gene>
    <name evidence="9" type="ORF">H4Q32_022592</name>
</gene>
<evidence type="ECO:0000256" key="2">
    <source>
        <dbReference type="ARBA" id="ARBA00022737"/>
    </source>
</evidence>
<feature type="compositionally biased region" description="Basic residues" evidence="6">
    <location>
        <begin position="2215"/>
        <end position="2235"/>
    </location>
</feature>
<protein>
    <submittedName>
        <fullName evidence="9">Chondroitin sulfate proteoglycan 4</fullName>
    </submittedName>
</protein>
<dbReference type="PROSITE" id="PS50025">
    <property type="entry name" value="LAM_G_DOMAIN"/>
    <property type="match status" value="2"/>
</dbReference>
<comment type="caution">
    <text evidence="4">Lacks conserved residue(s) required for the propagation of feature annotation.</text>
</comment>
<dbReference type="Proteomes" id="UP000830375">
    <property type="component" value="Unassembled WGS sequence"/>
</dbReference>
<keyword evidence="3" id="KW-0325">Glycoprotein</keyword>
<dbReference type="Gene3D" id="2.60.120.200">
    <property type="match status" value="2"/>
</dbReference>
<dbReference type="EMBL" id="JACTAM010000010">
    <property type="protein sequence ID" value="KAI2660003.1"/>
    <property type="molecule type" value="Genomic_DNA"/>
</dbReference>